<dbReference type="RefSeq" id="WP_143055635.1">
    <property type="nucleotide sequence ID" value="NZ_CBCSJU010000006.1"/>
</dbReference>
<accession>A0A1H6VJE2</accession>
<dbReference type="STRING" id="402734.SAMN05660918_2271"/>
<dbReference type="AlphaFoldDB" id="A0A1H6VJE2"/>
<evidence type="ECO:0000313" key="1">
    <source>
        <dbReference type="EMBL" id="SEJ04721.1"/>
    </source>
</evidence>
<proteinExistence type="predicted"/>
<dbReference type="Proteomes" id="UP000199702">
    <property type="component" value="Unassembled WGS sequence"/>
</dbReference>
<protein>
    <submittedName>
        <fullName evidence="1">Uncharacterized protein</fullName>
    </submittedName>
</protein>
<dbReference type="EMBL" id="FNYA01000005">
    <property type="protein sequence ID" value="SEJ04721.1"/>
    <property type="molecule type" value="Genomic_DNA"/>
</dbReference>
<keyword evidence="2" id="KW-1185">Reference proteome</keyword>
<reference evidence="2" key="1">
    <citation type="submission" date="2016-10" db="EMBL/GenBank/DDBJ databases">
        <authorList>
            <person name="Varghese N."/>
            <person name="Submissions S."/>
        </authorList>
    </citation>
    <scope>NUCLEOTIDE SEQUENCE [LARGE SCALE GENOMIC DNA]</scope>
    <source>
        <strain evidence="2">DSM 17934</strain>
    </source>
</reference>
<gene>
    <name evidence="1" type="ORF">SAMN05660918_2271</name>
</gene>
<organism evidence="1 2">
    <name type="scientific">Flavobacterium terrigena</name>
    <dbReference type="NCBI Taxonomy" id="402734"/>
    <lineage>
        <taxon>Bacteria</taxon>
        <taxon>Pseudomonadati</taxon>
        <taxon>Bacteroidota</taxon>
        <taxon>Flavobacteriia</taxon>
        <taxon>Flavobacteriales</taxon>
        <taxon>Flavobacteriaceae</taxon>
        <taxon>Flavobacterium</taxon>
    </lineage>
</organism>
<name>A0A1H6VJE2_9FLAO</name>
<sequence>MKLKLEHFIILVIVWLYPSFSNSYDLIRIMNRYFDMFEIEDNYDVLVENQYLFREEINKIGYYTITCKGEKIIVENKEMILFESRNKFKNQTEFLENVLNKFILKANS</sequence>
<evidence type="ECO:0000313" key="2">
    <source>
        <dbReference type="Proteomes" id="UP000199702"/>
    </source>
</evidence>